<evidence type="ECO:0000313" key="2">
    <source>
        <dbReference type="Proteomes" id="UP000479710"/>
    </source>
</evidence>
<dbReference type="AlphaFoldDB" id="A0A6G1DZR5"/>
<comment type="caution">
    <text evidence="1">The sequence shown here is derived from an EMBL/GenBank/DDBJ whole genome shotgun (WGS) entry which is preliminary data.</text>
</comment>
<accession>A0A6G1DZR5</accession>
<name>A0A6G1DZR5_9ORYZ</name>
<dbReference type="EMBL" id="SPHZ02000005">
    <property type="protein sequence ID" value="KAF0917614.1"/>
    <property type="molecule type" value="Genomic_DNA"/>
</dbReference>
<organism evidence="1 2">
    <name type="scientific">Oryza meyeriana var. granulata</name>
    <dbReference type="NCBI Taxonomy" id="110450"/>
    <lineage>
        <taxon>Eukaryota</taxon>
        <taxon>Viridiplantae</taxon>
        <taxon>Streptophyta</taxon>
        <taxon>Embryophyta</taxon>
        <taxon>Tracheophyta</taxon>
        <taxon>Spermatophyta</taxon>
        <taxon>Magnoliopsida</taxon>
        <taxon>Liliopsida</taxon>
        <taxon>Poales</taxon>
        <taxon>Poaceae</taxon>
        <taxon>BOP clade</taxon>
        <taxon>Oryzoideae</taxon>
        <taxon>Oryzeae</taxon>
        <taxon>Oryzinae</taxon>
        <taxon>Oryza</taxon>
        <taxon>Oryza meyeriana</taxon>
    </lineage>
</organism>
<evidence type="ECO:0000313" key="1">
    <source>
        <dbReference type="EMBL" id="KAF0917614.1"/>
    </source>
</evidence>
<gene>
    <name evidence="1" type="ORF">E2562_020983</name>
</gene>
<keyword evidence="2" id="KW-1185">Reference proteome</keyword>
<proteinExistence type="predicted"/>
<reference evidence="1 2" key="1">
    <citation type="submission" date="2019-11" db="EMBL/GenBank/DDBJ databases">
        <title>Whole genome sequence of Oryza granulata.</title>
        <authorList>
            <person name="Li W."/>
        </authorList>
    </citation>
    <scope>NUCLEOTIDE SEQUENCE [LARGE SCALE GENOMIC DNA]</scope>
    <source>
        <strain evidence="2">cv. Menghai</strain>
        <tissue evidence="1">Leaf</tissue>
    </source>
</reference>
<sequence length="86" mass="9908">MRTTSPPHLPAHDRRRPQLSRALTARFEDKQGKACTYLELRWSAPRSSGDELAQPSFTKERTELAKARGGRRWRRDLCLLSLTPGY</sequence>
<protein>
    <submittedName>
        <fullName evidence="1">Uncharacterized protein</fullName>
    </submittedName>
</protein>
<dbReference type="Proteomes" id="UP000479710">
    <property type="component" value="Unassembled WGS sequence"/>
</dbReference>